<keyword evidence="7" id="KW-1185">Reference proteome</keyword>
<dbReference type="AlphaFoldDB" id="A0A9Q1DP76"/>
<dbReference type="Pfam" id="PF22821">
    <property type="entry name" value="ZP1_ZP4_Ig-like"/>
    <property type="match status" value="1"/>
</dbReference>
<feature type="signal peptide" evidence="4">
    <location>
        <begin position="1"/>
        <end position="30"/>
    </location>
</feature>
<comment type="subcellular location">
    <subcellularLocation>
        <location evidence="1">Secreted</location>
    </subcellularLocation>
</comment>
<evidence type="ECO:0000256" key="1">
    <source>
        <dbReference type="ARBA" id="ARBA00004613"/>
    </source>
</evidence>
<accession>A0A9Q1DP76</accession>
<evidence type="ECO:0000313" key="6">
    <source>
        <dbReference type="EMBL" id="KAJ8276108.1"/>
    </source>
</evidence>
<dbReference type="EMBL" id="JAFJMO010000005">
    <property type="protein sequence ID" value="KAJ8276108.1"/>
    <property type="molecule type" value="Genomic_DNA"/>
</dbReference>
<dbReference type="OrthoDB" id="8945590at2759"/>
<evidence type="ECO:0000256" key="3">
    <source>
        <dbReference type="ARBA" id="ARBA00022729"/>
    </source>
</evidence>
<sequence>MHHYTENLNERVISILLLYMLSTFVPDSIGSEMFRSECQDRHFSLAIKSSFLGQVFRFDIEDSRGMHSLSSQQAAECGYTMVLDSQGDLLLRVSYLACYVDVNKDTEYQLLVWFVNKKANEKEASYPLALSCPLQQPWSMREIVCEENYMEVSVKKQMLPDSQGLEGMSSSAEPEEEGLKEGRVVFRIPGDAQGEGTPPSREEALTVAEANLQGYHISTSGTRILLRCAYSPVLSYTLQESGGKVEAVSATIFYSHHWTLLKVDISVACPINQAVMDDGHVLWTFPKILPPLVHAGYSAWAASVGVEGRLVSDCVLQQRDYGVRVQDRTVEIRIPFGAEGGHVKSHVVEGQYFQSYSIDLFYMHQWEDSQWALTQHRSFRPLWTPPIPRTPTLLNNTVPSERVFSITLGAFPPDVSLHNVSVGGEPVSWVEAERLGLKVSQVPFSNGTHAYQLEAPFSHPLISKKYVGGRYRRYRLTVTFSMLVSPHGEIYDHPMAVVCDLQDVVLPKLEGNCTDRGVKILVRYGNLDSQWEVYLGGNKLDWALVERGGYVLENRKHYYSLELPLYSVGMAYEYLTLRGLVVSVQVHLVDRETGKVEGTFVQRCSFPIRDLLVCLPDRWMVLVADTSYITPPIEPRSSTLLDPSCGPTETDHTRVLFSFSLDSCGTTRTLDGSHLVYANEVRYSPALYPAVNPLIHPHSHYRLPISCRYGVNNDSSRAVYHPSLAAPVAPSSHREGSNQHPGIIPGKVYQKTISAKAKATHPQR</sequence>
<dbReference type="GO" id="GO:0005576">
    <property type="term" value="C:extracellular region"/>
    <property type="evidence" value="ECO:0007669"/>
    <property type="project" value="UniProtKB-SubCell"/>
</dbReference>
<comment type="caution">
    <text evidence="6">The sequence shown here is derived from an EMBL/GenBank/DDBJ whole genome shotgun (WGS) entry which is preliminary data.</text>
</comment>
<dbReference type="Proteomes" id="UP001152803">
    <property type="component" value="Unassembled WGS sequence"/>
</dbReference>
<evidence type="ECO:0000256" key="4">
    <source>
        <dbReference type="SAM" id="SignalP"/>
    </source>
</evidence>
<dbReference type="PANTHER" id="PTHR47130:SF1">
    <property type="entry name" value="ZP DOMAIN-CONTAINING PROTEIN"/>
    <property type="match status" value="1"/>
</dbReference>
<dbReference type="Gene3D" id="2.60.40.3210">
    <property type="entry name" value="Zona pellucida, ZP-N domain"/>
    <property type="match status" value="1"/>
</dbReference>
<feature type="chain" id="PRO_5040165137" description="ZP domain-containing protein" evidence="4">
    <location>
        <begin position="31"/>
        <end position="764"/>
    </location>
</feature>
<dbReference type="InterPro" id="IPR055356">
    <property type="entry name" value="ZP-N"/>
</dbReference>
<dbReference type="PROSITE" id="PS51034">
    <property type="entry name" value="ZP_2"/>
    <property type="match status" value="1"/>
</dbReference>
<evidence type="ECO:0000256" key="2">
    <source>
        <dbReference type="ARBA" id="ARBA00022525"/>
    </source>
</evidence>
<protein>
    <recommendedName>
        <fullName evidence="5">ZP domain-containing protein</fullName>
    </recommendedName>
</protein>
<name>A0A9Q1DP76_CONCO</name>
<evidence type="ECO:0000313" key="7">
    <source>
        <dbReference type="Proteomes" id="UP001152803"/>
    </source>
</evidence>
<dbReference type="InterPro" id="IPR054554">
    <property type="entry name" value="ZP1/4_Ig-like"/>
</dbReference>
<dbReference type="InterPro" id="IPR058876">
    <property type="entry name" value="Ig-like_ZP"/>
</dbReference>
<evidence type="ECO:0000259" key="5">
    <source>
        <dbReference type="PROSITE" id="PS51034"/>
    </source>
</evidence>
<dbReference type="Pfam" id="PF23344">
    <property type="entry name" value="ZP-N"/>
    <property type="match status" value="1"/>
</dbReference>
<organism evidence="6 7">
    <name type="scientific">Conger conger</name>
    <name type="common">Conger eel</name>
    <name type="synonym">Muraena conger</name>
    <dbReference type="NCBI Taxonomy" id="82655"/>
    <lineage>
        <taxon>Eukaryota</taxon>
        <taxon>Metazoa</taxon>
        <taxon>Chordata</taxon>
        <taxon>Craniata</taxon>
        <taxon>Vertebrata</taxon>
        <taxon>Euteleostomi</taxon>
        <taxon>Actinopterygii</taxon>
        <taxon>Neopterygii</taxon>
        <taxon>Teleostei</taxon>
        <taxon>Anguilliformes</taxon>
        <taxon>Congridae</taxon>
        <taxon>Conger</taxon>
    </lineage>
</organism>
<gene>
    <name evidence="6" type="ORF">COCON_G00078600</name>
</gene>
<proteinExistence type="predicted"/>
<feature type="domain" description="ZP" evidence="5">
    <location>
        <begin position="613"/>
        <end position="764"/>
    </location>
</feature>
<keyword evidence="3 4" id="KW-0732">Signal</keyword>
<reference evidence="6" key="1">
    <citation type="journal article" date="2023" name="Science">
        <title>Genome structures resolve the early diversification of teleost fishes.</title>
        <authorList>
            <person name="Parey E."/>
            <person name="Louis A."/>
            <person name="Montfort J."/>
            <person name="Bouchez O."/>
            <person name="Roques C."/>
            <person name="Iampietro C."/>
            <person name="Lluch J."/>
            <person name="Castinel A."/>
            <person name="Donnadieu C."/>
            <person name="Desvignes T."/>
            <person name="Floi Bucao C."/>
            <person name="Jouanno E."/>
            <person name="Wen M."/>
            <person name="Mejri S."/>
            <person name="Dirks R."/>
            <person name="Jansen H."/>
            <person name="Henkel C."/>
            <person name="Chen W.J."/>
            <person name="Zahm M."/>
            <person name="Cabau C."/>
            <person name="Klopp C."/>
            <person name="Thompson A.W."/>
            <person name="Robinson-Rechavi M."/>
            <person name="Braasch I."/>
            <person name="Lecointre G."/>
            <person name="Bobe J."/>
            <person name="Postlethwait J.H."/>
            <person name="Berthelot C."/>
            <person name="Roest Crollius H."/>
            <person name="Guiguen Y."/>
        </authorList>
    </citation>
    <scope>NUCLEOTIDE SEQUENCE</scope>
    <source>
        <strain evidence="6">Concon-B</strain>
    </source>
</reference>
<dbReference type="InterPro" id="IPR001507">
    <property type="entry name" value="ZP_dom"/>
</dbReference>
<keyword evidence="2" id="KW-0964">Secreted</keyword>
<dbReference type="Pfam" id="PF26562">
    <property type="entry name" value="Ig-like"/>
    <property type="match status" value="1"/>
</dbReference>
<dbReference type="PANTHER" id="PTHR47130">
    <property type="entry name" value="SI:DKEY-19B23.11-RELATED"/>
    <property type="match status" value="1"/>
</dbReference>